<evidence type="ECO:0000313" key="3">
    <source>
        <dbReference type="Proteomes" id="UP001283361"/>
    </source>
</evidence>
<dbReference type="InterPro" id="IPR014729">
    <property type="entry name" value="Rossmann-like_a/b/a_fold"/>
</dbReference>
<name>A0AAE0Z102_9GAST</name>
<dbReference type="InterPro" id="IPR003848">
    <property type="entry name" value="DUF218"/>
</dbReference>
<feature type="domain" description="DUF218" evidence="1">
    <location>
        <begin position="26"/>
        <end position="144"/>
    </location>
</feature>
<dbReference type="CDD" id="cd06259">
    <property type="entry name" value="YdcF-like"/>
    <property type="match status" value="1"/>
</dbReference>
<dbReference type="PANTHER" id="PTHR30336:SF20">
    <property type="entry name" value="DUF218 DOMAIN-CONTAINING PROTEIN"/>
    <property type="match status" value="1"/>
</dbReference>
<accession>A0AAE0Z102</accession>
<dbReference type="InterPro" id="IPR051599">
    <property type="entry name" value="Cell_Envelope_Assoc"/>
</dbReference>
<comment type="caution">
    <text evidence="2">The sequence shown here is derived from an EMBL/GenBank/DDBJ whole genome shotgun (WGS) entry which is preliminary data.</text>
</comment>
<gene>
    <name evidence="2" type="ORF">RRG08_064761</name>
</gene>
<dbReference type="EMBL" id="JAWDGP010005047">
    <property type="protein sequence ID" value="KAK3760091.1"/>
    <property type="molecule type" value="Genomic_DNA"/>
</dbReference>
<organism evidence="2 3">
    <name type="scientific">Elysia crispata</name>
    <name type="common">lettuce slug</name>
    <dbReference type="NCBI Taxonomy" id="231223"/>
    <lineage>
        <taxon>Eukaryota</taxon>
        <taxon>Metazoa</taxon>
        <taxon>Spiralia</taxon>
        <taxon>Lophotrochozoa</taxon>
        <taxon>Mollusca</taxon>
        <taxon>Gastropoda</taxon>
        <taxon>Heterobranchia</taxon>
        <taxon>Euthyneura</taxon>
        <taxon>Panpulmonata</taxon>
        <taxon>Sacoglossa</taxon>
        <taxon>Placobranchoidea</taxon>
        <taxon>Plakobranchidae</taxon>
        <taxon>Elysia</taxon>
    </lineage>
</organism>
<keyword evidence="3" id="KW-1185">Reference proteome</keyword>
<protein>
    <recommendedName>
        <fullName evidence="1">DUF218 domain-containing protein</fullName>
    </recommendedName>
</protein>
<proteinExistence type="predicted"/>
<dbReference type="Proteomes" id="UP001283361">
    <property type="component" value="Unassembled WGS sequence"/>
</dbReference>
<dbReference type="PANTHER" id="PTHR30336">
    <property type="entry name" value="INNER MEMBRANE PROTEIN, PROBABLE PERMEASE"/>
    <property type="match status" value="1"/>
</dbReference>
<reference evidence="2" key="1">
    <citation type="journal article" date="2023" name="G3 (Bethesda)">
        <title>A reference genome for the long-term kleptoplast-retaining sea slug Elysia crispata morphotype clarki.</title>
        <authorList>
            <person name="Eastman K.E."/>
            <person name="Pendleton A.L."/>
            <person name="Shaikh M.A."/>
            <person name="Suttiyut T."/>
            <person name="Ogas R."/>
            <person name="Tomko P."/>
            <person name="Gavelis G."/>
            <person name="Widhalm J.R."/>
            <person name="Wisecaver J.H."/>
        </authorList>
    </citation>
    <scope>NUCLEOTIDE SEQUENCE</scope>
    <source>
        <strain evidence="2">ECLA1</strain>
    </source>
</reference>
<dbReference type="Gene3D" id="3.40.50.620">
    <property type="entry name" value="HUPs"/>
    <property type="match status" value="1"/>
</dbReference>
<dbReference type="Pfam" id="PF02698">
    <property type="entry name" value="DUF218"/>
    <property type="match status" value="1"/>
</dbReference>
<dbReference type="GO" id="GO:0005886">
    <property type="term" value="C:plasma membrane"/>
    <property type="evidence" value="ECO:0007669"/>
    <property type="project" value="TreeGrafter"/>
</dbReference>
<dbReference type="AlphaFoldDB" id="A0AAE0Z102"/>
<evidence type="ECO:0000259" key="1">
    <source>
        <dbReference type="Pfam" id="PF02698"/>
    </source>
</evidence>
<evidence type="ECO:0000313" key="2">
    <source>
        <dbReference type="EMBL" id="KAK3760091.1"/>
    </source>
</evidence>
<sequence>MREIVLQCAKVLWDFARLNQIPVKSDVMIVLGNDDPRTAEYAADLFLEGWAPLVLVTGKDGSGTKGKLPQNKTEAEMFHDLMVARGVPKPYILLETEATNTGENVLLSQALLGRKGITPNRVMIVTKSLMELRVALTFKKQWRGAEQVNLSVCSPPLTLLEYPSPYVGNMDHVVGYLADNFAKLTKYAELGFQVPVSIPPHVQRAYSILVDQLQEQR</sequence>